<reference evidence="4" key="1">
    <citation type="journal article" date="2020" name="Stud. Mycol.">
        <title>101 Dothideomycetes genomes: a test case for predicting lifestyles and emergence of pathogens.</title>
        <authorList>
            <person name="Haridas S."/>
            <person name="Albert R."/>
            <person name="Binder M."/>
            <person name="Bloem J."/>
            <person name="Labutti K."/>
            <person name="Salamov A."/>
            <person name="Andreopoulos B."/>
            <person name="Baker S."/>
            <person name="Barry K."/>
            <person name="Bills G."/>
            <person name="Bluhm B."/>
            <person name="Cannon C."/>
            <person name="Castanera R."/>
            <person name="Culley D."/>
            <person name="Daum C."/>
            <person name="Ezra D."/>
            <person name="Gonzalez J."/>
            <person name="Henrissat B."/>
            <person name="Kuo A."/>
            <person name="Liang C."/>
            <person name="Lipzen A."/>
            <person name="Lutzoni F."/>
            <person name="Magnuson J."/>
            <person name="Mondo S."/>
            <person name="Nolan M."/>
            <person name="Ohm R."/>
            <person name="Pangilinan J."/>
            <person name="Park H.-J."/>
            <person name="Ramirez L."/>
            <person name="Alfaro M."/>
            <person name="Sun H."/>
            <person name="Tritt A."/>
            <person name="Yoshinaga Y."/>
            <person name="Zwiers L.-H."/>
            <person name="Turgeon B."/>
            <person name="Goodwin S."/>
            <person name="Spatafora J."/>
            <person name="Crous P."/>
            <person name="Grigoriev I."/>
        </authorList>
    </citation>
    <scope>NUCLEOTIDE SEQUENCE</scope>
    <source>
        <strain evidence="4">CBS 115976</strain>
    </source>
</reference>
<feature type="region of interest" description="Disordered" evidence="2">
    <location>
        <begin position="38"/>
        <end position="59"/>
    </location>
</feature>
<dbReference type="AlphaFoldDB" id="A0A6A6URK5"/>
<proteinExistence type="predicted"/>
<protein>
    <recommendedName>
        <fullName evidence="3">Kinetochore protein Sos7 coiled-coil domain-containing protein</fullName>
    </recommendedName>
</protein>
<keyword evidence="1" id="KW-0175">Coiled coil</keyword>
<gene>
    <name evidence="4" type="ORF">BT63DRAFT_420129</name>
</gene>
<dbReference type="GO" id="GO:0051315">
    <property type="term" value="P:attachment of mitotic spindle microtubules to kinetochore"/>
    <property type="evidence" value="ECO:0007669"/>
    <property type="project" value="TreeGrafter"/>
</dbReference>
<evidence type="ECO:0000256" key="1">
    <source>
        <dbReference type="SAM" id="Coils"/>
    </source>
</evidence>
<sequence>MAVTTTTTTTTALEQLTLLQSSASLSLLDLATSFTKDTAQEPSGARTSDASSTYSDPDVPTPASLAADLAHYKELFDKLSFSYIEQVTKEKFLRAITAETPLFIEPADNAALESQLALEEEELKEQKAQVAALTQQLEARGRELATRYEGLVEQGQMVQDLPGHLAELEAQIAELRGEYPSPVKSGDEQLNLPLADTLVLLAEQQKELAETEAQIAALQSEGPERARELARVEEELAGLTTQKKMAVGRAREARARKEAGGIDEVERRGRWLRAEEALLSDFV</sequence>
<dbReference type="Proteomes" id="UP000799302">
    <property type="component" value="Unassembled WGS sequence"/>
</dbReference>
<dbReference type="PANTHER" id="PTHR37329">
    <property type="entry name" value="KINETOCHORE PROTEIN SOS7"/>
    <property type="match status" value="1"/>
</dbReference>
<dbReference type="Pfam" id="PF20882">
    <property type="entry name" value="Sos7"/>
    <property type="match status" value="1"/>
</dbReference>
<feature type="compositionally biased region" description="Polar residues" evidence="2">
    <location>
        <begin position="38"/>
        <end position="55"/>
    </location>
</feature>
<dbReference type="EMBL" id="MU004230">
    <property type="protein sequence ID" value="KAF2674872.1"/>
    <property type="molecule type" value="Genomic_DNA"/>
</dbReference>
<dbReference type="OrthoDB" id="18959at2759"/>
<feature type="domain" description="Kinetochore protein Sos7 coiled-coil" evidence="3">
    <location>
        <begin position="74"/>
        <end position="148"/>
    </location>
</feature>
<evidence type="ECO:0000313" key="5">
    <source>
        <dbReference type="Proteomes" id="UP000799302"/>
    </source>
</evidence>
<evidence type="ECO:0000259" key="3">
    <source>
        <dbReference type="Pfam" id="PF20882"/>
    </source>
</evidence>
<feature type="coiled-coil region" evidence="1">
    <location>
        <begin position="109"/>
        <end position="143"/>
    </location>
</feature>
<dbReference type="GO" id="GO:0000776">
    <property type="term" value="C:kinetochore"/>
    <property type="evidence" value="ECO:0007669"/>
    <property type="project" value="InterPro"/>
</dbReference>
<dbReference type="InterPro" id="IPR048781">
    <property type="entry name" value="Sos7_CC"/>
</dbReference>
<dbReference type="InterPro" id="IPR037475">
    <property type="entry name" value="Sos7"/>
</dbReference>
<name>A0A6A6URK5_9PEZI</name>
<evidence type="ECO:0000256" key="2">
    <source>
        <dbReference type="SAM" id="MobiDB-lite"/>
    </source>
</evidence>
<accession>A0A6A6URK5</accession>
<feature type="coiled-coil region" evidence="1">
    <location>
        <begin position="194"/>
        <end position="221"/>
    </location>
</feature>
<dbReference type="GO" id="GO:0034501">
    <property type="term" value="P:protein localization to kinetochore"/>
    <property type="evidence" value="ECO:0007669"/>
    <property type="project" value="InterPro"/>
</dbReference>
<keyword evidence="5" id="KW-1185">Reference proteome</keyword>
<organism evidence="4 5">
    <name type="scientific">Microthyrium microscopicum</name>
    <dbReference type="NCBI Taxonomy" id="703497"/>
    <lineage>
        <taxon>Eukaryota</taxon>
        <taxon>Fungi</taxon>
        <taxon>Dikarya</taxon>
        <taxon>Ascomycota</taxon>
        <taxon>Pezizomycotina</taxon>
        <taxon>Dothideomycetes</taxon>
        <taxon>Dothideomycetes incertae sedis</taxon>
        <taxon>Microthyriales</taxon>
        <taxon>Microthyriaceae</taxon>
        <taxon>Microthyrium</taxon>
    </lineage>
</organism>
<evidence type="ECO:0000313" key="4">
    <source>
        <dbReference type="EMBL" id="KAF2674872.1"/>
    </source>
</evidence>
<dbReference type="PANTHER" id="PTHR37329:SF1">
    <property type="entry name" value="KINETOCHORE PROTEIN SOS7"/>
    <property type="match status" value="1"/>
</dbReference>